<dbReference type="InterPro" id="IPR013780">
    <property type="entry name" value="Glyco_hydro_b"/>
</dbReference>
<reference evidence="10" key="1">
    <citation type="submission" date="2021-01" db="EMBL/GenBank/DDBJ databases">
        <title>Genome public.</title>
        <authorList>
            <person name="Liu C."/>
            <person name="Sun Q."/>
        </authorList>
    </citation>
    <scope>NUCLEOTIDE SEQUENCE</scope>
    <source>
        <strain evidence="10">M6</strain>
    </source>
</reference>
<dbReference type="SUPFAM" id="SSF51445">
    <property type="entry name" value="(Trans)glycosidases"/>
    <property type="match status" value="1"/>
</dbReference>
<protein>
    <recommendedName>
        <fullName evidence="2 5">Alpha-galactosidase</fullName>
        <ecNumber evidence="2 5">3.2.1.22</ecNumber>
    </recommendedName>
</protein>
<evidence type="ECO:0000256" key="2">
    <source>
        <dbReference type="ARBA" id="ARBA00012755"/>
    </source>
</evidence>
<comment type="similarity">
    <text evidence="5">Belongs to the glycosyl hydrolase.</text>
</comment>
<dbReference type="Gene3D" id="2.70.98.60">
    <property type="entry name" value="alpha-galactosidase from lactobacil brevis"/>
    <property type="match status" value="1"/>
</dbReference>
<feature type="binding site" evidence="7">
    <location>
        <begin position="368"/>
        <end position="369"/>
    </location>
    <ligand>
        <name>substrate</name>
    </ligand>
</feature>
<dbReference type="InterPro" id="IPR038417">
    <property type="entry name" value="Alpga-gal_N_sf"/>
</dbReference>
<feature type="domain" description="Glycosyl hydrolase family 36 N-terminal" evidence="9">
    <location>
        <begin position="29"/>
        <end position="286"/>
    </location>
</feature>
<feature type="binding site" evidence="7">
    <location>
        <position position="528"/>
    </location>
    <ligand>
        <name>substrate</name>
    </ligand>
</feature>
<dbReference type="Proteomes" id="UP000633365">
    <property type="component" value="Unassembled WGS sequence"/>
</dbReference>
<comment type="catalytic activity">
    <reaction evidence="1 5">
        <text>Hydrolysis of terminal, non-reducing alpha-D-galactose residues in alpha-D-galactosides, including galactose oligosaccharides, galactomannans and galactolipids.</text>
        <dbReference type="EC" id="3.2.1.22"/>
    </reaction>
</comment>
<feature type="domain" description="Glycosyl hydrolase family 36 C-terminal" evidence="8">
    <location>
        <begin position="649"/>
        <end position="778"/>
    </location>
</feature>
<dbReference type="InterPro" id="IPR017853">
    <property type="entry name" value="GH"/>
</dbReference>
<sequence length="782" mass="88662">MIKKITGSQELFILNTDHTSYMLAITPSGHAEHLYYGARIDVDSAEELEALRQKREFEPGNAIVYSADHPTTVLEDMCLEFSGTGHGDIREPFIELVRADGSRTTDFLYRGCEITDSKPSLSGLPGSYNADGTAEHLCLAFKDGAMLLELHYCVYPECDVITRWAKLVNNGDHAIELERLLSTQLDLPDNEWQTTSFHGAWTREMEKSTASVSHGKFVIESRTGCSSNRANPFFMLHRPDATEDSGAVYGFNLIYSGNHYAAVEVSAYRKTRIAQGVNPAGFRFILEKGESFTTPEAVMTYSENGFSGQSRNMHRFVKDHILRGEWAKAERPILLNSWEASYFNISESSLVSLAKAGHELGVELFVMDDGWFGDRSDDTRSLGDWDPNHKKLPGGLGRLSKKITDHGMQFGIWVEPEMVNVNSRLYEQHPDWAMAINGKLHSEGRHQRILDLCNPEICDYLIEKMSEVFSSGKISYVKWDMNRIFSDVYSPYLLPKRQGETAHRYILGLYKIMGALTKRFPHILFEGCASGGNRFDLGILCYFPQIWASDNTDALCRSHIQEGYSYGYPQCCIGAHVSGSPNHQTLRSTPLETRFNIAAFGALGYELDVGKMFRWDKEHTRLQITLYKVWRDVLQYGDFYRIRSGNVHEWICVSDDKTRAVGMMMQESVEPNTQAHRFYCKGLDPDRTYRFHNISGRVNIKLFGSLINTMSPIRIRQDGMLHNMIARFIKMGGEVEDHTAKGSVLMSAGVALRQQFSGTGYNENVRLFPDFSSRMYFIEAVE</sequence>
<evidence type="ECO:0000256" key="7">
    <source>
        <dbReference type="PIRSR" id="PIRSR005536-2"/>
    </source>
</evidence>
<dbReference type="InterPro" id="IPR031704">
    <property type="entry name" value="Glyco_hydro_36_N"/>
</dbReference>
<accession>A0A934WUF5</accession>
<feature type="binding site" evidence="7">
    <location>
        <position position="445"/>
    </location>
    <ligand>
        <name>substrate</name>
    </ligand>
</feature>
<dbReference type="PANTHER" id="PTHR43053:SF3">
    <property type="entry name" value="ALPHA-GALACTOSIDASE C-RELATED"/>
    <property type="match status" value="1"/>
</dbReference>
<dbReference type="Pfam" id="PF16874">
    <property type="entry name" value="Glyco_hydro_36C"/>
    <property type="match status" value="1"/>
</dbReference>
<dbReference type="InterPro" id="IPR013785">
    <property type="entry name" value="Aldolase_TIM"/>
</dbReference>
<dbReference type="GO" id="GO:0004557">
    <property type="term" value="F:alpha-galactosidase activity"/>
    <property type="evidence" value="ECO:0007669"/>
    <property type="project" value="UniProtKB-UniRule"/>
</dbReference>
<dbReference type="Pfam" id="PF16875">
    <property type="entry name" value="Glyco_hydro_36N"/>
    <property type="match status" value="1"/>
</dbReference>
<evidence type="ECO:0000256" key="5">
    <source>
        <dbReference type="PIRNR" id="PIRNR005536"/>
    </source>
</evidence>
<keyword evidence="11" id="KW-1185">Reference proteome</keyword>
<dbReference type="PIRSF" id="PIRSF005536">
    <property type="entry name" value="Agal"/>
    <property type="match status" value="1"/>
</dbReference>
<evidence type="ECO:0000313" key="11">
    <source>
        <dbReference type="Proteomes" id="UP000633365"/>
    </source>
</evidence>
<dbReference type="EMBL" id="JAEQMG010000180">
    <property type="protein sequence ID" value="MBK6090111.1"/>
    <property type="molecule type" value="Genomic_DNA"/>
</dbReference>
<evidence type="ECO:0000259" key="9">
    <source>
        <dbReference type="Pfam" id="PF16875"/>
    </source>
</evidence>
<comment type="caution">
    <text evidence="10">The sequence shown here is derived from an EMBL/GenBank/DDBJ whole genome shotgun (WGS) entry which is preliminary data.</text>
</comment>
<keyword evidence="3 5" id="KW-0378">Hydrolase</keyword>
<evidence type="ECO:0000256" key="6">
    <source>
        <dbReference type="PIRSR" id="PIRSR005536-1"/>
    </source>
</evidence>
<keyword evidence="4 5" id="KW-0326">Glycosidase</keyword>
<dbReference type="InterPro" id="IPR000111">
    <property type="entry name" value="Glyco_hydro_27/36_CS"/>
</dbReference>
<dbReference type="PROSITE" id="PS00512">
    <property type="entry name" value="ALPHA_GALACTOSIDASE"/>
    <property type="match status" value="1"/>
</dbReference>
<dbReference type="FunFam" id="3.20.20.70:FF:000118">
    <property type="entry name" value="Alpha-galactosidase"/>
    <property type="match status" value="1"/>
</dbReference>
<dbReference type="PRINTS" id="PR00743">
    <property type="entry name" value="GLHYDRLASE36"/>
</dbReference>
<dbReference type="AlphaFoldDB" id="A0A934WUF5"/>
<dbReference type="InterPro" id="IPR031705">
    <property type="entry name" value="Glyco_hydro_36_C"/>
</dbReference>
<dbReference type="GO" id="GO:0016052">
    <property type="term" value="P:carbohydrate catabolic process"/>
    <property type="evidence" value="ECO:0007669"/>
    <property type="project" value="InterPro"/>
</dbReference>
<name>A0A934WUF5_9FIRM</name>
<dbReference type="InterPro" id="IPR002252">
    <property type="entry name" value="Glyco_hydro_36"/>
</dbReference>
<feature type="active site" description="Proton donor" evidence="6">
    <location>
        <position position="550"/>
    </location>
</feature>
<evidence type="ECO:0000259" key="8">
    <source>
        <dbReference type="Pfam" id="PF16874"/>
    </source>
</evidence>
<feature type="active site" description="Nucleophile" evidence="6">
    <location>
        <position position="480"/>
    </location>
</feature>
<dbReference type="Gene3D" id="3.20.20.70">
    <property type="entry name" value="Aldolase class I"/>
    <property type="match status" value="1"/>
</dbReference>
<dbReference type="CDD" id="cd14791">
    <property type="entry name" value="GH36"/>
    <property type="match status" value="1"/>
</dbReference>
<evidence type="ECO:0000256" key="1">
    <source>
        <dbReference type="ARBA" id="ARBA00001255"/>
    </source>
</evidence>
<dbReference type="Gene3D" id="2.60.40.1180">
    <property type="entry name" value="Golgi alpha-mannosidase II"/>
    <property type="match status" value="1"/>
</dbReference>
<dbReference type="PANTHER" id="PTHR43053">
    <property type="entry name" value="GLYCOSIDASE FAMILY 31"/>
    <property type="match status" value="1"/>
</dbReference>
<evidence type="ECO:0000256" key="4">
    <source>
        <dbReference type="ARBA" id="ARBA00023295"/>
    </source>
</evidence>
<feature type="binding site" evidence="7">
    <location>
        <position position="201"/>
    </location>
    <ligand>
        <name>substrate</name>
    </ligand>
</feature>
<dbReference type="Pfam" id="PF02065">
    <property type="entry name" value="Melibiase"/>
    <property type="match status" value="1"/>
</dbReference>
<evidence type="ECO:0000313" key="10">
    <source>
        <dbReference type="EMBL" id="MBK6090111.1"/>
    </source>
</evidence>
<gene>
    <name evidence="10" type="ORF">JKK62_15925</name>
</gene>
<feature type="binding site" evidence="7">
    <location>
        <position position="550"/>
    </location>
    <ligand>
        <name>substrate</name>
    </ligand>
</feature>
<dbReference type="RefSeq" id="WP_201428790.1">
    <property type="nucleotide sequence ID" value="NZ_JAEQMG010000180.1"/>
</dbReference>
<feature type="binding site" evidence="7">
    <location>
        <begin position="478"/>
        <end position="482"/>
    </location>
    <ligand>
        <name>substrate</name>
    </ligand>
</feature>
<proteinExistence type="inferred from homology"/>
<dbReference type="EC" id="3.2.1.22" evidence="2 5"/>
<evidence type="ECO:0000256" key="3">
    <source>
        <dbReference type="ARBA" id="ARBA00022801"/>
    </source>
</evidence>
<organism evidence="10 11">
    <name type="scientific">Ruminococcus difficilis</name>
    <dbReference type="NCBI Taxonomy" id="2763069"/>
    <lineage>
        <taxon>Bacteria</taxon>
        <taxon>Bacillati</taxon>
        <taxon>Bacillota</taxon>
        <taxon>Clostridia</taxon>
        <taxon>Eubacteriales</taxon>
        <taxon>Oscillospiraceae</taxon>
        <taxon>Ruminococcus</taxon>
    </lineage>
</organism>
<dbReference type="InterPro" id="IPR050985">
    <property type="entry name" value="Alpha-glycosidase_related"/>
</dbReference>